<evidence type="ECO:0000313" key="1">
    <source>
        <dbReference type="EMBL" id="CAI0395235.1"/>
    </source>
</evidence>
<keyword evidence="2" id="KW-1185">Reference proteome</keyword>
<dbReference type="EMBL" id="CAMGYJ010000003">
    <property type="protein sequence ID" value="CAI0395235.1"/>
    <property type="molecule type" value="Genomic_DNA"/>
</dbReference>
<sequence>SGWAVRVGEGQLLILKTSILKTKEWGGKRGRGEALHSWFSCSWILRNHKNP</sequence>
<name>A0AAV0IC75_9ROSI</name>
<comment type="caution">
    <text evidence="1">The sequence shown here is derived from an EMBL/GenBank/DDBJ whole genome shotgun (WGS) entry which is preliminary data.</text>
</comment>
<dbReference type="AlphaFoldDB" id="A0AAV0IC75"/>
<organism evidence="1 2">
    <name type="scientific">Linum tenue</name>
    <dbReference type="NCBI Taxonomy" id="586396"/>
    <lineage>
        <taxon>Eukaryota</taxon>
        <taxon>Viridiplantae</taxon>
        <taxon>Streptophyta</taxon>
        <taxon>Embryophyta</taxon>
        <taxon>Tracheophyta</taxon>
        <taxon>Spermatophyta</taxon>
        <taxon>Magnoliopsida</taxon>
        <taxon>eudicotyledons</taxon>
        <taxon>Gunneridae</taxon>
        <taxon>Pentapetalae</taxon>
        <taxon>rosids</taxon>
        <taxon>fabids</taxon>
        <taxon>Malpighiales</taxon>
        <taxon>Linaceae</taxon>
        <taxon>Linum</taxon>
    </lineage>
</organism>
<feature type="non-terminal residue" evidence="1">
    <location>
        <position position="1"/>
    </location>
</feature>
<proteinExistence type="predicted"/>
<reference evidence="1" key="1">
    <citation type="submission" date="2022-08" db="EMBL/GenBank/DDBJ databases">
        <authorList>
            <person name="Gutierrez-Valencia J."/>
        </authorList>
    </citation>
    <scope>NUCLEOTIDE SEQUENCE</scope>
</reference>
<accession>A0AAV0IC75</accession>
<evidence type="ECO:0000313" key="2">
    <source>
        <dbReference type="Proteomes" id="UP001154282"/>
    </source>
</evidence>
<gene>
    <name evidence="1" type="ORF">LITE_LOCUS8636</name>
</gene>
<dbReference type="Proteomes" id="UP001154282">
    <property type="component" value="Unassembled WGS sequence"/>
</dbReference>
<protein>
    <submittedName>
        <fullName evidence="1">Uncharacterized protein</fullName>
    </submittedName>
</protein>